<keyword evidence="4" id="KW-1185">Reference proteome</keyword>
<dbReference type="EMBL" id="CACRXK020007036">
    <property type="protein sequence ID" value="CAB4011128.1"/>
    <property type="molecule type" value="Genomic_DNA"/>
</dbReference>
<evidence type="ECO:0000313" key="2">
    <source>
        <dbReference type="EMBL" id="CAB4011128.1"/>
    </source>
</evidence>
<feature type="region of interest" description="Disordered" evidence="1">
    <location>
        <begin position="1"/>
        <end position="35"/>
    </location>
</feature>
<reference evidence="3" key="1">
    <citation type="submission" date="2020-04" db="EMBL/GenBank/DDBJ databases">
        <authorList>
            <person name="Alioto T."/>
            <person name="Alioto T."/>
            <person name="Gomez Garrido J."/>
        </authorList>
    </citation>
    <scope>NUCLEOTIDE SEQUENCE</scope>
    <source>
        <strain evidence="3">A484AB</strain>
    </source>
</reference>
<proteinExistence type="predicted"/>
<dbReference type="EMBL" id="CACRXK020017979">
    <property type="protein sequence ID" value="CAB4031908.1"/>
    <property type="molecule type" value="Genomic_DNA"/>
</dbReference>
<sequence length="139" mass="15700">MSTFRLPTLKYENGENSDESPSQNLENGHSKSKEQEYFLKTRNDSEVSFAEQETTDSCEDEPMLEALDNLSDHELDELLGKALALNKRLKQHLKDESLSGGVKAQEKGTLDMSRTRNTVVLPPIVKNDSAMSTRLRTNR</sequence>
<dbReference type="AlphaFoldDB" id="A0A6S7JLL5"/>
<evidence type="ECO:0000313" key="4">
    <source>
        <dbReference type="Proteomes" id="UP001152795"/>
    </source>
</evidence>
<accession>A0A6S7JLL5</accession>
<name>A0A6S7JLL5_PARCT</name>
<organism evidence="3 4">
    <name type="scientific">Paramuricea clavata</name>
    <name type="common">Red gorgonian</name>
    <name type="synonym">Violescent sea-whip</name>
    <dbReference type="NCBI Taxonomy" id="317549"/>
    <lineage>
        <taxon>Eukaryota</taxon>
        <taxon>Metazoa</taxon>
        <taxon>Cnidaria</taxon>
        <taxon>Anthozoa</taxon>
        <taxon>Octocorallia</taxon>
        <taxon>Malacalcyonacea</taxon>
        <taxon>Plexauridae</taxon>
        <taxon>Paramuricea</taxon>
    </lineage>
</organism>
<protein>
    <submittedName>
        <fullName evidence="3">Uncharacterized protein</fullName>
    </submittedName>
</protein>
<gene>
    <name evidence="3" type="ORF">PACLA_8A032350</name>
    <name evidence="2" type="ORF">PACLA_8A035677</name>
</gene>
<evidence type="ECO:0000313" key="3">
    <source>
        <dbReference type="EMBL" id="CAB4031908.1"/>
    </source>
</evidence>
<comment type="caution">
    <text evidence="3">The sequence shown here is derived from an EMBL/GenBank/DDBJ whole genome shotgun (WGS) entry which is preliminary data.</text>
</comment>
<evidence type="ECO:0000256" key="1">
    <source>
        <dbReference type="SAM" id="MobiDB-lite"/>
    </source>
</evidence>
<dbReference type="Proteomes" id="UP001152795">
    <property type="component" value="Unassembled WGS sequence"/>
</dbReference>